<name>A0ABW5VR82_9MICO</name>
<organism evidence="1 2">
    <name type="scientific">Promicromonospora vindobonensis</name>
    <dbReference type="NCBI Taxonomy" id="195748"/>
    <lineage>
        <taxon>Bacteria</taxon>
        <taxon>Bacillati</taxon>
        <taxon>Actinomycetota</taxon>
        <taxon>Actinomycetes</taxon>
        <taxon>Micrococcales</taxon>
        <taxon>Promicromonosporaceae</taxon>
        <taxon>Promicromonospora</taxon>
    </lineage>
</organism>
<protein>
    <submittedName>
        <fullName evidence="1">2'-5' RNA ligase family protein</fullName>
    </submittedName>
</protein>
<keyword evidence="1" id="KW-0436">Ligase</keyword>
<dbReference type="Proteomes" id="UP001597479">
    <property type="component" value="Unassembled WGS sequence"/>
</dbReference>
<dbReference type="SUPFAM" id="SSF55144">
    <property type="entry name" value="LigT-like"/>
    <property type="match status" value="1"/>
</dbReference>
<dbReference type="Gene3D" id="3.90.1140.10">
    <property type="entry name" value="Cyclic phosphodiesterase"/>
    <property type="match status" value="1"/>
</dbReference>
<accession>A0ABW5VR82</accession>
<proteinExistence type="predicted"/>
<evidence type="ECO:0000313" key="1">
    <source>
        <dbReference type="EMBL" id="MFD2792940.1"/>
    </source>
</evidence>
<dbReference type="GO" id="GO:0016874">
    <property type="term" value="F:ligase activity"/>
    <property type="evidence" value="ECO:0007669"/>
    <property type="project" value="UniProtKB-KW"/>
</dbReference>
<dbReference type="InterPro" id="IPR009097">
    <property type="entry name" value="Cyclic_Pdiesterase"/>
</dbReference>
<sequence>MTEPLKIGVSFAVEGPAADDCSLINAAVGQRYGSRVRYGERGNSRPHVTIALGTIDVDDLDAVIAILAEAVPRLEPFVLRFGAPQRETVTGQYVLADVSAPAAVLSWRASVSAAIATLMSSLSRTTGKPHLTLAVVEDHFDDIDRLLARSTARVRDCAVRSIDVAHAGPKGIKGDLIQRFTLNDA</sequence>
<keyword evidence="2" id="KW-1185">Reference proteome</keyword>
<gene>
    <name evidence="1" type="ORF">ACFS27_05185</name>
</gene>
<dbReference type="EMBL" id="JBHUOG010000001">
    <property type="protein sequence ID" value="MFD2792940.1"/>
    <property type="molecule type" value="Genomic_DNA"/>
</dbReference>
<dbReference type="Pfam" id="PF13563">
    <property type="entry name" value="2_5_RNA_ligase2"/>
    <property type="match status" value="1"/>
</dbReference>
<dbReference type="RefSeq" id="WP_377180780.1">
    <property type="nucleotide sequence ID" value="NZ_JBHUOG010000001.1"/>
</dbReference>
<evidence type="ECO:0000313" key="2">
    <source>
        <dbReference type="Proteomes" id="UP001597479"/>
    </source>
</evidence>
<reference evidence="2" key="1">
    <citation type="journal article" date="2019" name="Int. J. Syst. Evol. Microbiol.">
        <title>The Global Catalogue of Microorganisms (GCM) 10K type strain sequencing project: providing services to taxonomists for standard genome sequencing and annotation.</title>
        <authorList>
            <consortium name="The Broad Institute Genomics Platform"/>
            <consortium name="The Broad Institute Genome Sequencing Center for Infectious Disease"/>
            <person name="Wu L."/>
            <person name="Ma J."/>
        </authorList>
    </citation>
    <scope>NUCLEOTIDE SEQUENCE [LARGE SCALE GENOMIC DNA]</scope>
    <source>
        <strain evidence="2">CCM 7044</strain>
    </source>
</reference>
<comment type="caution">
    <text evidence="1">The sequence shown here is derived from an EMBL/GenBank/DDBJ whole genome shotgun (WGS) entry which is preliminary data.</text>
</comment>